<dbReference type="RefSeq" id="XP_001216140.1">
    <property type="nucleotide sequence ID" value="XM_001216140.1"/>
</dbReference>
<dbReference type="HOGENOM" id="CLU_1272044_0_0_1"/>
<gene>
    <name evidence="1" type="ORF">ATEG_07519</name>
</gene>
<dbReference type="GeneID" id="4322818"/>
<proteinExistence type="predicted"/>
<dbReference type="VEuPathDB" id="FungiDB:ATEG_07519"/>
<evidence type="ECO:0000313" key="1">
    <source>
        <dbReference type="EMBL" id="EAU31781.1"/>
    </source>
</evidence>
<dbReference type="Proteomes" id="UP000007963">
    <property type="component" value="Unassembled WGS sequence"/>
</dbReference>
<name>Q0CFL5_ASPTN</name>
<accession>Q0CFL5</accession>
<organism evidence="1 2">
    <name type="scientific">Aspergillus terreus (strain NIH 2624 / FGSC A1156)</name>
    <dbReference type="NCBI Taxonomy" id="341663"/>
    <lineage>
        <taxon>Eukaryota</taxon>
        <taxon>Fungi</taxon>
        <taxon>Dikarya</taxon>
        <taxon>Ascomycota</taxon>
        <taxon>Pezizomycotina</taxon>
        <taxon>Eurotiomycetes</taxon>
        <taxon>Eurotiomycetidae</taxon>
        <taxon>Eurotiales</taxon>
        <taxon>Aspergillaceae</taxon>
        <taxon>Aspergillus</taxon>
        <taxon>Aspergillus subgen. Circumdati</taxon>
    </lineage>
</organism>
<sequence>MLFTEQAAVGDKLGVQGRWQQQFSQMVSTILRDQLTRLELDSFNSLAKPDSYREVPGIAGINVFGQLQCVVELKTHWTHPQRRSGQIVEYMFDPRLEHGIMSTYDEAIFLRQVPRSSWPTRLGRCHNVARVKPPAGITDCPRAGESATPAGAWRLKHRPIISDNQAIAPGVMSVRQAIWHIGHEVQIGYVANNNMPKDNWIRGFVSNEELDESRSRQ</sequence>
<dbReference type="AlphaFoldDB" id="Q0CFL5"/>
<evidence type="ECO:0000313" key="2">
    <source>
        <dbReference type="Proteomes" id="UP000007963"/>
    </source>
</evidence>
<protein>
    <submittedName>
        <fullName evidence="1">Uncharacterized protein</fullName>
    </submittedName>
</protein>
<reference evidence="2" key="1">
    <citation type="submission" date="2005-09" db="EMBL/GenBank/DDBJ databases">
        <title>Annotation of the Aspergillus terreus NIH2624 genome.</title>
        <authorList>
            <person name="Birren B.W."/>
            <person name="Lander E.S."/>
            <person name="Galagan J.E."/>
            <person name="Nusbaum C."/>
            <person name="Devon K."/>
            <person name="Henn M."/>
            <person name="Ma L.-J."/>
            <person name="Jaffe D.B."/>
            <person name="Butler J."/>
            <person name="Alvarez P."/>
            <person name="Gnerre S."/>
            <person name="Grabherr M."/>
            <person name="Kleber M."/>
            <person name="Mauceli E.W."/>
            <person name="Brockman W."/>
            <person name="Rounsley S."/>
            <person name="Young S.K."/>
            <person name="LaButti K."/>
            <person name="Pushparaj V."/>
            <person name="DeCaprio D."/>
            <person name="Crawford M."/>
            <person name="Koehrsen M."/>
            <person name="Engels R."/>
            <person name="Montgomery P."/>
            <person name="Pearson M."/>
            <person name="Howarth C."/>
            <person name="Larson L."/>
            <person name="Luoma S."/>
            <person name="White J."/>
            <person name="Alvarado L."/>
            <person name="Kodira C.D."/>
            <person name="Zeng Q."/>
            <person name="Oleary S."/>
            <person name="Yandava C."/>
            <person name="Denning D.W."/>
            <person name="Nierman W.C."/>
            <person name="Milne T."/>
            <person name="Madden K."/>
        </authorList>
    </citation>
    <scope>NUCLEOTIDE SEQUENCE [LARGE SCALE GENOMIC DNA]</scope>
    <source>
        <strain evidence="2">NIH 2624 / FGSC A1156</strain>
    </source>
</reference>
<dbReference type="EMBL" id="CH476604">
    <property type="protein sequence ID" value="EAU31781.1"/>
    <property type="molecule type" value="Genomic_DNA"/>
</dbReference>
<dbReference type="OrthoDB" id="3796275at2759"/>